<dbReference type="RefSeq" id="WP_277732933.1">
    <property type="nucleotide sequence ID" value="NZ_CP120733.1"/>
</dbReference>
<dbReference type="Pfam" id="PF19823">
    <property type="entry name" value="DUF6305"/>
    <property type="match status" value="1"/>
</dbReference>
<organism evidence="3 4">
    <name type="scientific">Tepidibacter hydrothermalis</name>
    <dbReference type="NCBI Taxonomy" id="3036126"/>
    <lineage>
        <taxon>Bacteria</taxon>
        <taxon>Bacillati</taxon>
        <taxon>Bacillota</taxon>
        <taxon>Clostridia</taxon>
        <taxon>Peptostreptococcales</taxon>
        <taxon>Peptostreptococcaceae</taxon>
        <taxon>Tepidibacter</taxon>
    </lineage>
</organism>
<evidence type="ECO:0000313" key="4">
    <source>
        <dbReference type="Proteomes" id="UP001222800"/>
    </source>
</evidence>
<gene>
    <name evidence="3" type="ORF">P4S50_02530</name>
</gene>
<evidence type="ECO:0000259" key="2">
    <source>
        <dbReference type="Pfam" id="PF19823"/>
    </source>
</evidence>
<keyword evidence="4" id="KW-1185">Reference proteome</keyword>
<dbReference type="EMBL" id="CP120733">
    <property type="protein sequence ID" value="WFD10969.1"/>
    <property type="molecule type" value="Genomic_DNA"/>
</dbReference>
<sequence>MKSNILKFIVFIFILIMLAALANTSKIQVNDDRYVLPSLPRPIAKDKVLITSAGQSTDTYIVKDIANKLMIHNFFMPQAKDIDLEEINTVVFVVGYSSIGENLHDLNYEEEKKRIEDLIQKLKYRNITIITMFIGDRENKNKETDELLNLTCKYTDYVIGTQNNNNNSSLVKLAKKYDFPLTIVEDVTGLSEPFASAFR</sequence>
<dbReference type="InterPro" id="IPR046272">
    <property type="entry name" value="DUF6305"/>
</dbReference>
<keyword evidence="1" id="KW-0732">Signal</keyword>
<dbReference type="Proteomes" id="UP001222800">
    <property type="component" value="Chromosome"/>
</dbReference>
<accession>A0ABY8EHA8</accession>
<feature type="domain" description="DUF6305" evidence="2">
    <location>
        <begin position="46"/>
        <end position="198"/>
    </location>
</feature>
<evidence type="ECO:0000313" key="3">
    <source>
        <dbReference type="EMBL" id="WFD10969.1"/>
    </source>
</evidence>
<feature type="signal peptide" evidence="1">
    <location>
        <begin position="1"/>
        <end position="22"/>
    </location>
</feature>
<evidence type="ECO:0000256" key="1">
    <source>
        <dbReference type="SAM" id="SignalP"/>
    </source>
</evidence>
<feature type="chain" id="PRO_5046173119" evidence="1">
    <location>
        <begin position="23"/>
        <end position="199"/>
    </location>
</feature>
<name>A0ABY8EHA8_9FIRM</name>
<protein>
    <submittedName>
        <fullName evidence="3">DUF6305 family protein</fullName>
    </submittedName>
</protein>
<reference evidence="3 4" key="1">
    <citation type="submission" date="2023-03" db="EMBL/GenBank/DDBJ databases">
        <title>Complete genome sequence of Tepidibacter sp. SWIR-1, isolated from a deep-sea hydrothermal vent.</title>
        <authorList>
            <person name="Li X."/>
        </authorList>
    </citation>
    <scope>NUCLEOTIDE SEQUENCE [LARGE SCALE GENOMIC DNA]</scope>
    <source>
        <strain evidence="3 4">SWIR-1</strain>
    </source>
</reference>
<proteinExistence type="predicted"/>